<proteinExistence type="predicted"/>
<dbReference type="PANTHER" id="PTHR21310:SF15">
    <property type="entry name" value="AMINOGLYCOSIDE PHOSPHOTRANSFERASE DOMAIN-CONTAINING PROTEIN"/>
    <property type="match status" value="1"/>
</dbReference>
<dbReference type="Pfam" id="PF01636">
    <property type="entry name" value="APH"/>
    <property type="match status" value="1"/>
</dbReference>
<protein>
    <submittedName>
        <fullName evidence="2">Phosphotransferase</fullName>
    </submittedName>
</protein>
<keyword evidence="3" id="KW-1185">Reference proteome</keyword>
<evidence type="ECO:0000313" key="2">
    <source>
        <dbReference type="EMBL" id="MVN86482.1"/>
    </source>
</evidence>
<keyword evidence="2" id="KW-0808">Transferase</keyword>
<accession>A0A7C9M128</accession>
<comment type="caution">
    <text evidence="2">The sequence shown here is derived from an EMBL/GenBank/DDBJ whole genome shotgun (WGS) entry which is preliminary data.</text>
</comment>
<dbReference type="AlphaFoldDB" id="A0A7C9M128"/>
<evidence type="ECO:0000313" key="3">
    <source>
        <dbReference type="Proteomes" id="UP000483286"/>
    </source>
</evidence>
<organism evidence="2 3">
    <name type="scientific">Deinococcus arboris</name>
    <dbReference type="NCBI Taxonomy" id="2682977"/>
    <lineage>
        <taxon>Bacteria</taxon>
        <taxon>Thermotogati</taxon>
        <taxon>Deinococcota</taxon>
        <taxon>Deinococci</taxon>
        <taxon>Deinococcales</taxon>
        <taxon>Deinococcaceae</taxon>
        <taxon>Deinococcus</taxon>
    </lineage>
</organism>
<dbReference type="GO" id="GO:0016740">
    <property type="term" value="F:transferase activity"/>
    <property type="evidence" value="ECO:0007669"/>
    <property type="project" value="UniProtKB-KW"/>
</dbReference>
<dbReference type="Proteomes" id="UP000483286">
    <property type="component" value="Unassembled WGS sequence"/>
</dbReference>
<gene>
    <name evidence="2" type="ORF">GO986_06855</name>
</gene>
<dbReference type="Gene3D" id="3.30.200.20">
    <property type="entry name" value="Phosphorylase Kinase, domain 1"/>
    <property type="match status" value="1"/>
</dbReference>
<dbReference type="InterPro" id="IPR002575">
    <property type="entry name" value="Aminoglycoside_PTrfase"/>
</dbReference>
<dbReference type="InterPro" id="IPR011009">
    <property type="entry name" value="Kinase-like_dom_sf"/>
</dbReference>
<dbReference type="EMBL" id="WQLB01000007">
    <property type="protein sequence ID" value="MVN86482.1"/>
    <property type="molecule type" value="Genomic_DNA"/>
</dbReference>
<sequence>MWHLSAHRGLSEASVNGDALPTLSPAEVAALLPPDLAEEPVTWLGEGTDHRVYRLGQARVLRFPKWSGRGEALRREAALLAALAPALPLSVPEVLGWGQPTPSCPEGFAVARSLDGRSGLGVALPAPDQVGRSLGHFLNALHRVPRSSIDLPTDHDPTGADWREAAHADLAAGGDLVNSAFWARVVDSPPPLDVSLVPIHGDFAAEHVLLNVAGLPCGVLDWADAALGDPARDWAGLLHWAEPDLLAAALAVAPQPAALLRRATWYATCRALGDLAYGVAEGKEAYLRAGRRALDRLARGSVQAMGKPIL</sequence>
<evidence type="ECO:0000259" key="1">
    <source>
        <dbReference type="Pfam" id="PF01636"/>
    </source>
</evidence>
<dbReference type="PANTHER" id="PTHR21310">
    <property type="entry name" value="AMINOGLYCOSIDE PHOSPHOTRANSFERASE-RELATED-RELATED"/>
    <property type="match status" value="1"/>
</dbReference>
<dbReference type="InterPro" id="IPR051678">
    <property type="entry name" value="AGP_Transferase"/>
</dbReference>
<name>A0A7C9M128_9DEIO</name>
<reference evidence="2 3" key="1">
    <citation type="submission" date="2019-12" db="EMBL/GenBank/DDBJ databases">
        <title>Deinococcus sp. HMF7620 Genome sequencing and assembly.</title>
        <authorList>
            <person name="Kang H."/>
            <person name="Kim H."/>
            <person name="Joh K."/>
        </authorList>
    </citation>
    <scope>NUCLEOTIDE SEQUENCE [LARGE SCALE GENOMIC DNA]</scope>
    <source>
        <strain evidence="2 3">HMF7620</strain>
    </source>
</reference>
<dbReference type="SUPFAM" id="SSF56112">
    <property type="entry name" value="Protein kinase-like (PK-like)"/>
    <property type="match status" value="1"/>
</dbReference>
<feature type="domain" description="Aminoglycoside phosphotransferase" evidence="1">
    <location>
        <begin position="44"/>
        <end position="255"/>
    </location>
</feature>
<dbReference type="Gene3D" id="3.90.1200.10">
    <property type="match status" value="1"/>
</dbReference>